<keyword evidence="3" id="KW-1185">Reference proteome</keyword>
<dbReference type="AlphaFoldDB" id="A0A5D2FYY1"/>
<proteinExistence type="predicted"/>
<sequence length="174" mass="18572">MKKVSCAKTKHRLICASKEAKPIEINYDILFDPTITKQTNPKKTPTMSGTDGTPEIGLGSFNTINIEGTNAGATMIIRNGTSGEHEGCCCINIYTNSNVQGCNSSVLVGSNIKMKNPGVHIYLGDLKFGGGGCSKPRSFSRRRTGGGATVDFSSVFLFVFVPVILSLLLSHVLL</sequence>
<accession>A0A5D2FYY1</accession>
<feature type="transmembrane region" description="Helical" evidence="1">
    <location>
        <begin position="150"/>
        <end position="173"/>
    </location>
</feature>
<evidence type="ECO:0000313" key="2">
    <source>
        <dbReference type="EMBL" id="TYH11214.1"/>
    </source>
</evidence>
<organism evidence="2 3">
    <name type="scientific">Gossypium darwinii</name>
    <name type="common">Darwin's cotton</name>
    <name type="synonym">Gossypium barbadense var. darwinii</name>
    <dbReference type="NCBI Taxonomy" id="34276"/>
    <lineage>
        <taxon>Eukaryota</taxon>
        <taxon>Viridiplantae</taxon>
        <taxon>Streptophyta</taxon>
        <taxon>Embryophyta</taxon>
        <taxon>Tracheophyta</taxon>
        <taxon>Spermatophyta</taxon>
        <taxon>Magnoliopsida</taxon>
        <taxon>eudicotyledons</taxon>
        <taxon>Gunneridae</taxon>
        <taxon>Pentapetalae</taxon>
        <taxon>rosids</taxon>
        <taxon>malvids</taxon>
        <taxon>Malvales</taxon>
        <taxon>Malvaceae</taxon>
        <taxon>Malvoideae</taxon>
        <taxon>Gossypium</taxon>
    </lineage>
</organism>
<keyword evidence="1" id="KW-1133">Transmembrane helix</keyword>
<name>A0A5D2FYY1_GOSDA</name>
<protein>
    <submittedName>
        <fullName evidence="2">Uncharacterized protein</fullName>
    </submittedName>
</protein>
<dbReference type="Proteomes" id="UP000323506">
    <property type="component" value="Chromosome A07"/>
</dbReference>
<evidence type="ECO:0000313" key="3">
    <source>
        <dbReference type="Proteomes" id="UP000323506"/>
    </source>
</evidence>
<dbReference type="EMBL" id="CM017694">
    <property type="protein sequence ID" value="TYH11214.1"/>
    <property type="molecule type" value="Genomic_DNA"/>
</dbReference>
<keyword evidence="1" id="KW-0812">Transmembrane</keyword>
<gene>
    <name evidence="2" type="ORF">ES288_A07G240300v1</name>
</gene>
<keyword evidence="1" id="KW-0472">Membrane</keyword>
<reference evidence="2 3" key="1">
    <citation type="submission" date="2019-06" db="EMBL/GenBank/DDBJ databases">
        <title>WGS assembly of Gossypium darwinii.</title>
        <authorList>
            <person name="Chen Z.J."/>
            <person name="Sreedasyam A."/>
            <person name="Ando A."/>
            <person name="Song Q."/>
            <person name="De L."/>
            <person name="Hulse-Kemp A."/>
            <person name="Ding M."/>
            <person name="Ye W."/>
            <person name="Kirkbride R."/>
            <person name="Jenkins J."/>
            <person name="Plott C."/>
            <person name="Lovell J."/>
            <person name="Lin Y.-M."/>
            <person name="Vaughn R."/>
            <person name="Liu B."/>
            <person name="Li W."/>
            <person name="Simpson S."/>
            <person name="Scheffler B."/>
            <person name="Saski C."/>
            <person name="Grover C."/>
            <person name="Hu G."/>
            <person name="Conover J."/>
            <person name="Carlson J."/>
            <person name="Shu S."/>
            <person name="Boston L."/>
            <person name="Williams M."/>
            <person name="Peterson D."/>
            <person name="Mcgee K."/>
            <person name="Jones D."/>
            <person name="Wendel J."/>
            <person name="Stelly D."/>
            <person name="Grimwood J."/>
            <person name="Schmutz J."/>
        </authorList>
    </citation>
    <scope>NUCLEOTIDE SEQUENCE [LARGE SCALE GENOMIC DNA]</scope>
    <source>
        <strain evidence="2">1808015.09</strain>
    </source>
</reference>
<evidence type="ECO:0000256" key="1">
    <source>
        <dbReference type="SAM" id="Phobius"/>
    </source>
</evidence>